<evidence type="ECO:0000313" key="9">
    <source>
        <dbReference type="Proteomes" id="UP000560658"/>
    </source>
</evidence>
<evidence type="ECO:0000256" key="3">
    <source>
        <dbReference type="ARBA" id="ARBA00022729"/>
    </source>
</evidence>
<keyword evidence="5" id="KW-0998">Cell outer membrane</keyword>
<dbReference type="EMBL" id="JACIER010000003">
    <property type="protein sequence ID" value="MBB4043401.1"/>
    <property type="molecule type" value="Genomic_DNA"/>
</dbReference>
<accession>A0A840CX04</accession>
<dbReference type="Gene3D" id="1.25.40.390">
    <property type="match status" value="1"/>
</dbReference>
<dbReference type="InterPro" id="IPR012944">
    <property type="entry name" value="SusD_RagB_dom"/>
</dbReference>
<dbReference type="SUPFAM" id="SSF48452">
    <property type="entry name" value="TPR-like"/>
    <property type="match status" value="1"/>
</dbReference>
<dbReference type="Pfam" id="PF14322">
    <property type="entry name" value="SusD-like_3"/>
    <property type="match status" value="1"/>
</dbReference>
<dbReference type="Proteomes" id="UP000560658">
    <property type="component" value="Unassembled WGS sequence"/>
</dbReference>
<name>A0A840CX04_9BACE</name>
<protein>
    <recommendedName>
        <fullName evidence="10">RagB/SusD family nutrient uptake outer membrane protein</fullName>
    </recommendedName>
</protein>
<comment type="subcellular location">
    <subcellularLocation>
        <location evidence="1">Cell outer membrane</location>
    </subcellularLocation>
</comment>
<keyword evidence="3" id="KW-0732">Signal</keyword>
<proteinExistence type="inferred from homology"/>
<evidence type="ECO:0000259" key="7">
    <source>
        <dbReference type="Pfam" id="PF14322"/>
    </source>
</evidence>
<reference evidence="8" key="1">
    <citation type="submission" date="2020-08" db="EMBL/GenBank/DDBJ databases">
        <title>Genomic Encyclopedia of Type Strains, Phase IV (KMG-IV): sequencing the most valuable type-strain genomes for metagenomic binning, comparative biology and taxonomic classification.</title>
        <authorList>
            <person name="Goeker M."/>
        </authorList>
    </citation>
    <scope>NUCLEOTIDE SEQUENCE [LARGE SCALE GENOMIC DNA]</scope>
    <source>
        <strain evidence="8">DSM 105720</strain>
    </source>
</reference>
<dbReference type="GO" id="GO:0009279">
    <property type="term" value="C:cell outer membrane"/>
    <property type="evidence" value="ECO:0007669"/>
    <property type="project" value="UniProtKB-SubCell"/>
</dbReference>
<keyword evidence="9" id="KW-1185">Reference proteome</keyword>
<dbReference type="InterPro" id="IPR033985">
    <property type="entry name" value="SusD-like_N"/>
</dbReference>
<evidence type="ECO:0000256" key="4">
    <source>
        <dbReference type="ARBA" id="ARBA00023136"/>
    </source>
</evidence>
<dbReference type="RefSeq" id="WP_183208016.1">
    <property type="nucleotide sequence ID" value="NZ_JACIER010000003.1"/>
</dbReference>
<evidence type="ECO:0000313" key="8">
    <source>
        <dbReference type="EMBL" id="MBB4043401.1"/>
    </source>
</evidence>
<dbReference type="Pfam" id="PF07980">
    <property type="entry name" value="SusD_RagB"/>
    <property type="match status" value="1"/>
</dbReference>
<feature type="domain" description="SusD-like N-terminal" evidence="7">
    <location>
        <begin position="87"/>
        <end position="199"/>
    </location>
</feature>
<keyword evidence="4" id="KW-0472">Membrane</keyword>
<evidence type="ECO:0000256" key="5">
    <source>
        <dbReference type="ARBA" id="ARBA00023237"/>
    </source>
</evidence>
<feature type="domain" description="RagB/SusD" evidence="6">
    <location>
        <begin position="299"/>
        <end position="581"/>
    </location>
</feature>
<sequence>MRHLIKYLFMFAGLSLLSSCMDIGLEDEPREIADLDNIFDPTDPEGANAQLWVTGIYGCLQDRFPSGDPKLLLEVVSDDAVPSAIGVGQWQIIRNGYSPVDTYDDCFNAAYEGIRKANIFINNYQRVNWRDKELMTWLVGESRFLRVFFYWTLLQRYGGVPLIGDQVFTLNDNLQLPRNTFDECVKYMVDELDDIKDMVRTELPVSQKTGTSDPFFGRVRTGAVLALKAKILLLAASPLHNPSNDLSKWGNAAEAAKAVIDLKAYQLDNQGNPIGGGESAFQLEPDRQTLVAINHRSNKEVIFSRNTGSDHNRFASYWYPVGFFADKTQAEGRISPTQELVDAFEMKSTGEPFDWNNPVHRANPYNDRDPRLEQTVFYNGMKWRSETVDTYEGGKDITMENNGIKTVTGYYMRKFLPNDQGQKGSAFPSCNPVWNYIRLADVYLMYAEAINEAQDSKTNRDLAKTYVDLVRKRVSMPVLKDDLNQAQMREAIQHERRVELAFEEQRYFDIRRWKIAHKVYGSTDQSVKLHGVTITRDAGSNFVYTLKVVATPYFDNNSMNLYPFKRDEILTNGNLEQNPGY</sequence>
<dbReference type="AlphaFoldDB" id="A0A840CX04"/>
<comment type="caution">
    <text evidence="8">The sequence shown here is derived from an EMBL/GenBank/DDBJ whole genome shotgun (WGS) entry which is preliminary data.</text>
</comment>
<gene>
    <name evidence="8" type="ORF">GGR06_001168</name>
</gene>
<evidence type="ECO:0008006" key="10">
    <source>
        <dbReference type="Google" id="ProtNLM"/>
    </source>
</evidence>
<evidence type="ECO:0000259" key="6">
    <source>
        <dbReference type="Pfam" id="PF07980"/>
    </source>
</evidence>
<dbReference type="PROSITE" id="PS51257">
    <property type="entry name" value="PROKAR_LIPOPROTEIN"/>
    <property type="match status" value="1"/>
</dbReference>
<comment type="similarity">
    <text evidence="2">Belongs to the SusD family.</text>
</comment>
<dbReference type="InterPro" id="IPR011990">
    <property type="entry name" value="TPR-like_helical_dom_sf"/>
</dbReference>
<evidence type="ECO:0000256" key="2">
    <source>
        <dbReference type="ARBA" id="ARBA00006275"/>
    </source>
</evidence>
<organism evidence="8 9">
    <name type="scientific">Bacteroides reticulotermitis</name>
    <dbReference type="NCBI Taxonomy" id="1133319"/>
    <lineage>
        <taxon>Bacteria</taxon>
        <taxon>Pseudomonadati</taxon>
        <taxon>Bacteroidota</taxon>
        <taxon>Bacteroidia</taxon>
        <taxon>Bacteroidales</taxon>
        <taxon>Bacteroidaceae</taxon>
        <taxon>Bacteroides</taxon>
    </lineage>
</organism>
<evidence type="ECO:0000256" key="1">
    <source>
        <dbReference type="ARBA" id="ARBA00004442"/>
    </source>
</evidence>